<gene>
    <name evidence="1" type="ORF">SAMN05421742_11045</name>
</gene>
<dbReference type="EMBL" id="FNCV01000010">
    <property type="protein sequence ID" value="SDH69440.1"/>
    <property type="molecule type" value="Genomic_DNA"/>
</dbReference>
<name>A0A1G8EI04_9PROT</name>
<evidence type="ECO:0000313" key="1">
    <source>
        <dbReference type="EMBL" id="SDH69440.1"/>
    </source>
</evidence>
<reference evidence="2" key="1">
    <citation type="submission" date="2016-10" db="EMBL/GenBank/DDBJ databases">
        <authorList>
            <person name="Varghese N."/>
            <person name="Submissions S."/>
        </authorList>
    </citation>
    <scope>NUCLEOTIDE SEQUENCE [LARGE SCALE GENOMIC DNA]</scope>
    <source>
        <strain evidence="2">930I</strain>
    </source>
</reference>
<evidence type="ECO:0000313" key="2">
    <source>
        <dbReference type="Proteomes" id="UP000217076"/>
    </source>
</evidence>
<accession>A0A1G8EI04</accession>
<dbReference type="Proteomes" id="UP000217076">
    <property type="component" value="Unassembled WGS sequence"/>
</dbReference>
<dbReference type="AlphaFoldDB" id="A0A1G8EI04"/>
<dbReference type="STRING" id="83401.SAMN05421742_11045"/>
<keyword evidence="2" id="KW-1185">Reference proteome</keyword>
<proteinExistence type="predicted"/>
<protein>
    <submittedName>
        <fullName evidence="1">Uncharacterized protein</fullName>
    </submittedName>
</protein>
<organism evidence="1 2">
    <name type="scientific">Roseospirillum parvum</name>
    <dbReference type="NCBI Taxonomy" id="83401"/>
    <lineage>
        <taxon>Bacteria</taxon>
        <taxon>Pseudomonadati</taxon>
        <taxon>Pseudomonadota</taxon>
        <taxon>Alphaproteobacteria</taxon>
        <taxon>Rhodospirillales</taxon>
        <taxon>Rhodospirillaceae</taxon>
        <taxon>Roseospirillum</taxon>
    </lineage>
</organism>
<sequence length="220" mass="25073">MSTCRVPGCTAPVTRWGSLCSTHKSRQRRHGHPQQTGVTKAELVPFVALVRQRKSRNPDSPLWGQIEARWAALVEHCRGVVAQALDGRAMNRHQRQACVEVVRIADHVEPWTVIETALALYMMQEHDHRRFQSDDAFRHQLSRRLRGLTDVNAGSWFDHGSGRVKRVYRDLPATTTLTMAAMLNEAFGLPGLMLARREEEDARKRRDEVHQLGEAVRNLT</sequence>
<dbReference type="RefSeq" id="WP_092621004.1">
    <property type="nucleotide sequence ID" value="NZ_FNCV01000010.1"/>
</dbReference>
<dbReference type="OrthoDB" id="5450497at2"/>